<dbReference type="InterPro" id="IPR014847">
    <property type="entry name" value="FA"/>
</dbReference>
<dbReference type="PROSITE" id="PS50057">
    <property type="entry name" value="FERM_3"/>
    <property type="match status" value="1"/>
</dbReference>
<dbReference type="GO" id="GO:0005085">
    <property type="term" value="F:guanyl-nucleotide exchange factor activity"/>
    <property type="evidence" value="ECO:0007669"/>
    <property type="project" value="UniProtKB-KW"/>
</dbReference>
<feature type="domain" description="FERM" evidence="4">
    <location>
        <begin position="13"/>
        <end position="292"/>
    </location>
</feature>
<feature type="compositionally biased region" description="Acidic residues" evidence="3">
    <location>
        <begin position="2409"/>
        <end position="2419"/>
    </location>
</feature>
<dbReference type="Pfam" id="PF08736">
    <property type="entry name" value="FA"/>
    <property type="match status" value="1"/>
</dbReference>
<dbReference type="GO" id="GO:0008092">
    <property type="term" value="F:cytoskeletal protein binding"/>
    <property type="evidence" value="ECO:0007669"/>
    <property type="project" value="InterPro"/>
</dbReference>
<dbReference type="PRINTS" id="PR00935">
    <property type="entry name" value="BAND41"/>
</dbReference>
<dbReference type="FunFam" id="3.10.20.90:FF:000040">
    <property type="entry name" value="FERM, RhoGEF and pleckstrin domain-containing protein"/>
    <property type="match status" value="1"/>
</dbReference>
<dbReference type="InterPro" id="IPR041788">
    <property type="entry name" value="FARP1/FARP2/FRMD7_FERM_C"/>
</dbReference>
<dbReference type="InterPro" id="IPR000798">
    <property type="entry name" value="Ez/rad/moesin-like"/>
</dbReference>
<dbReference type="OrthoDB" id="6266247at2759"/>
<dbReference type="InterPro" id="IPR011993">
    <property type="entry name" value="PH-like_dom_sf"/>
</dbReference>
<feature type="compositionally biased region" description="Basic and acidic residues" evidence="3">
    <location>
        <begin position="1380"/>
        <end position="1409"/>
    </location>
</feature>
<feature type="region of interest" description="Disordered" evidence="3">
    <location>
        <begin position="1056"/>
        <end position="1089"/>
    </location>
</feature>
<feature type="region of interest" description="Disordered" evidence="3">
    <location>
        <begin position="507"/>
        <end position="532"/>
    </location>
</feature>
<feature type="region of interest" description="Disordered" evidence="3">
    <location>
        <begin position="2409"/>
        <end position="2602"/>
    </location>
</feature>
<dbReference type="FunFam" id="1.20.80.10:FF:000005">
    <property type="entry name" value="FERM, RhoGEF and pleckstrin domain-containing protein 1"/>
    <property type="match status" value="1"/>
</dbReference>
<dbReference type="SMART" id="SM01196">
    <property type="entry name" value="FERM_C"/>
    <property type="match status" value="1"/>
</dbReference>
<feature type="compositionally biased region" description="Polar residues" evidence="3">
    <location>
        <begin position="2590"/>
        <end position="2602"/>
    </location>
</feature>
<feature type="compositionally biased region" description="Basic residues" evidence="3">
    <location>
        <begin position="2059"/>
        <end position="2075"/>
    </location>
</feature>
<protein>
    <recommendedName>
        <fullName evidence="4">FERM domain-containing protein</fullName>
    </recommendedName>
</protein>
<dbReference type="SUPFAM" id="SSF47031">
    <property type="entry name" value="Second domain of FERM"/>
    <property type="match status" value="1"/>
</dbReference>
<evidence type="ECO:0000259" key="4">
    <source>
        <dbReference type="PROSITE" id="PS50057"/>
    </source>
</evidence>
<dbReference type="SUPFAM" id="SSF50729">
    <property type="entry name" value="PH domain-like"/>
    <property type="match status" value="1"/>
</dbReference>
<dbReference type="Pfam" id="PF09380">
    <property type="entry name" value="FERM_C"/>
    <property type="match status" value="1"/>
</dbReference>
<keyword evidence="1" id="KW-0344">Guanine-nucleotide releasing factor</keyword>
<accession>A0A4S2MDI5</accession>
<feature type="compositionally biased region" description="Basic and acidic residues" evidence="3">
    <location>
        <begin position="1982"/>
        <end position="2011"/>
    </location>
</feature>
<dbReference type="Gene3D" id="2.30.29.30">
    <property type="entry name" value="Pleckstrin-homology domain (PH domain)/Phosphotyrosine-binding domain (PTB)"/>
    <property type="match status" value="1"/>
</dbReference>
<dbReference type="Gene3D" id="1.20.80.10">
    <property type="match status" value="1"/>
</dbReference>
<feature type="region of interest" description="Disordered" evidence="3">
    <location>
        <begin position="1850"/>
        <end position="1917"/>
    </location>
</feature>
<feature type="region of interest" description="Disordered" evidence="3">
    <location>
        <begin position="867"/>
        <end position="888"/>
    </location>
</feature>
<dbReference type="CDD" id="cd13193">
    <property type="entry name" value="FERM_C_FARP1-like"/>
    <property type="match status" value="1"/>
</dbReference>
<feature type="compositionally biased region" description="Low complexity" evidence="3">
    <location>
        <begin position="2356"/>
        <end position="2366"/>
    </location>
</feature>
<dbReference type="InterPro" id="IPR029071">
    <property type="entry name" value="Ubiquitin-like_domsf"/>
</dbReference>
<feature type="region of interest" description="Disordered" evidence="3">
    <location>
        <begin position="1557"/>
        <end position="1703"/>
    </location>
</feature>
<keyword evidence="2" id="KW-0677">Repeat</keyword>
<name>A0A4S2MDI5_OPIFE</name>
<proteinExistence type="predicted"/>
<feature type="region of interest" description="Disordered" evidence="3">
    <location>
        <begin position="770"/>
        <end position="795"/>
    </location>
</feature>
<feature type="region of interest" description="Disordered" evidence="3">
    <location>
        <begin position="946"/>
        <end position="982"/>
    </location>
</feature>
<dbReference type="PRINTS" id="PR00661">
    <property type="entry name" value="ERMFAMILY"/>
</dbReference>
<dbReference type="CDD" id="cd17098">
    <property type="entry name" value="FERM_F1_FARP1_like"/>
    <property type="match status" value="1"/>
</dbReference>
<dbReference type="InterPro" id="IPR051835">
    <property type="entry name" value="RAC1-GEF"/>
</dbReference>
<feature type="compositionally biased region" description="Basic and acidic residues" evidence="3">
    <location>
        <begin position="2020"/>
        <end position="2051"/>
    </location>
</feature>
<dbReference type="SMART" id="SM00295">
    <property type="entry name" value="B41"/>
    <property type="match status" value="1"/>
</dbReference>
<feature type="compositionally biased region" description="Basic and acidic residues" evidence="3">
    <location>
        <begin position="1670"/>
        <end position="1680"/>
    </location>
</feature>
<dbReference type="InterPro" id="IPR014352">
    <property type="entry name" value="FERM/acyl-CoA-bd_prot_sf"/>
</dbReference>
<feature type="region of interest" description="Disordered" evidence="3">
    <location>
        <begin position="1196"/>
        <end position="1315"/>
    </location>
</feature>
<gene>
    <name evidence="5" type="ORF">CRM22_002205</name>
</gene>
<dbReference type="FunFam" id="2.30.29.30:FF:000002">
    <property type="entry name" value="Band 4.1-like protein 5 isoform 1"/>
    <property type="match status" value="1"/>
</dbReference>
<dbReference type="Gene3D" id="3.10.20.90">
    <property type="entry name" value="Phosphatidylinositol 3-kinase Catalytic Subunit, Chain A, domain 1"/>
    <property type="match status" value="1"/>
</dbReference>
<feature type="compositionally biased region" description="Basic and acidic residues" evidence="3">
    <location>
        <begin position="2437"/>
        <end position="2454"/>
    </location>
</feature>
<dbReference type="InterPro" id="IPR019748">
    <property type="entry name" value="FERM_central"/>
</dbReference>
<evidence type="ECO:0000256" key="3">
    <source>
        <dbReference type="SAM" id="MobiDB-lite"/>
    </source>
</evidence>
<dbReference type="InterPro" id="IPR035963">
    <property type="entry name" value="FERM_2"/>
</dbReference>
<feature type="region of interest" description="Disordered" evidence="3">
    <location>
        <begin position="905"/>
        <end position="934"/>
    </location>
</feature>
<feature type="region of interest" description="Disordered" evidence="3">
    <location>
        <begin position="581"/>
        <end position="613"/>
    </location>
</feature>
<dbReference type="Pfam" id="PF00373">
    <property type="entry name" value="FERM_M"/>
    <property type="match status" value="1"/>
</dbReference>
<feature type="compositionally biased region" description="Polar residues" evidence="3">
    <location>
        <begin position="393"/>
        <end position="407"/>
    </location>
</feature>
<organism evidence="5 6">
    <name type="scientific">Opisthorchis felineus</name>
    <dbReference type="NCBI Taxonomy" id="147828"/>
    <lineage>
        <taxon>Eukaryota</taxon>
        <taxon>Metazoa</taxon>
        <taxon>Spiralia</taxon>
        <taxon>Lophotrochozoa</taxon>
        <taxon>Platyhelminthes</taxon>
        <taxon>Trematoda</taxon>
        <taxon>Digenea</taxon>
        <taxon>Opisthorchiida</taxon>
        <taxon>Opisthorchiata</taxon>
        <taxon>Opisthorchiidae</taxon>
        <taxon>Opisthorchis</taxon>
    </lineage>
</organism>
<feature type="compositionally biased region" description="Basic and acidic residues" evidence="3">
    <location>
        <begin position="1522"/>
        <end position="1534"/>
    </location>
</feature>
<dbReference type="Proteomes" id="UP000308267">
    <property type="component" value="Unassembled WGS sequence"/>
</dbReference>
<feature type="compositionally biased region" description="Polar residues" evidence="3">
    <location>
        <begin position="946"/>
        <end position="959"/>
    </location>
</feature>
<feature type="compositionally biased region" description="Polar residues" evidence="3">
    <location>
        <begin position="924"/>
        <end position="934"/>
    </location>
</feature>
<dbReference type="Pfam" id="PF09379">
    <property type="entry name" value="FERM_N"/>
    <property type="match status" value="1"/>
</dbReference>
<dbReference type="STRING" id="147828.A0A4S2MDI5"/>
<feature type="compositionally biased region" description="Polar residues" evidence="3">
    <location>
        <begin position="1891"/>
        <end position="1912"/>
    </location>
</feature>
<dbReference type="PANTHER" id="PTHR45858">
    <property type="entry name" value="FERM DOMAIN CONTAINING PROTEIN"/>
    <property type="match status" value="1"/>
</dbReference>
<dbReference type="SMART" id="SM01195">
    <property type="entry name" value="FA"/>
    <property type="match status" value="1"/>
</dbReference>
<comment type="caution">
    <text evidence="5">The sequence shown here is derived from an EMBL/GenBank/DDBJ whole genome shotgun (WGS) entry which is preliminary data.</text>
</comment>
<feature type="region of interest" description="Disordered" evidence="3">
    <location>
        <begin position="1964"/>
        <end position="2088"/>
    </location>
</feature>
<feature type="compositionally biased region" description="Polar residues" evidence="3">
    <location>
        <begin position="439"/>
        <end position="453"/>
    </location>
</feature>
<sequence>MDVQCAGRGLRKMQLKVLHLDDTVHTFQLSVHATGQELHASMVDRLHLLESDYFDLEYVNDEGMRCWLDHDKPILRQISPGRDLLFRFGVKFYTPYPNLLDEECTRYLFALQVKRDLVTGTLLCSENTAALLASYVVQAEIGDFMEEEYHSIDYLRPLKLLHDPTDDRLQRVMEFHKAHLGLSPSEADLALLDTARKVEFYGLRLHFVRNHEGLGLNLAVSHLGILVFQNLIRINTFSWAKIRKLSFKRKRFLVKLQPERFDNIEFIFDSREECKHFWKHCIEHHTFFRCPKAEQALSKQGQPGQRFSRSGSTFRYTGRTEQELHEYVQEHGENRINFERPSSARRAYSTLLSGSSYTSKRLQTASLQLRSSSADRRAVTMFSNNLGVSLTNTLGHSSGLKRTQSEGTRPAARDSQEESAVMVSGQSNADELPEAPTSGYVTTTESAGSRQSTDANIVPETEEDMATNMERLEGEQVSEMDPLRWITETYRRMTGDWTSEGVLAEEKQDTSTVMRRAKSAAGSPRTSGTASLGRLDTELDSLLLHQQQGAPTVQIAAAEDDGALTHFLLLSEISRTIVPGATIQTGPDTSQSDRQGETSLQVSSPTEQQQQTSDILSDLTGAVLFSGTDISDLVSRVVSPYPEMSSEREEVRVSSSLSTTQPDLLSQADAGLSQRGCVHPATDLFGDAHRVAASLADTCTQQPSGSEAASVVSSFLTQPTGAQIQQTPTEFLDDLNLRAGQSAVFILPTVTQYGLDINIDRSQQQIRSFDPTPAEAVSSTHPPHHSEAEPTAQSNLGSESVTFQNYSLQSGFPYSQTSWSTVTPAYSVPSVPEPDGRKFVLASVHPEPLTYGAGQTAGALKNKFQSRQPKSSLGTSLLSSRSTGQIPASGVSTAAYPFFPRETVEVRRSRPPTEPLQAAPFDRWSSSGSDSTTGVILRPELSKTELGNGNIRTNSSGSLLRQHKTGCPHASASTRQSQPSTQITSAMSVTSSNQLPILPVDTLPARPSHHRNMLAHTCGQSSILSHSIPCDVHLSGLHAEMRRIEAYRHIGVKDSDVNKNTKKTSNERQLRRPYPRGYPVGGGGGGGEHTHTDMLPMELTDSAAAEMLEEVPYVVIRRPRSVDVKQYQLHLQRQQQQAAAMAAAAAGYPFHPGAPPFFGESHHHHAAAAAAAAAAYHYSGRMPVAPQFTYGPMPTAYHHHHHQAPVAPSRSELPPDVKCGRSAKHHSVGPGDHRSDARQERARQARPSQQALHHHERFPEGLDPYAPVAPMHREKCKAKRKHSKTPESSMVKEYDANRSKRHTKPATGATPALDDVLHHHAQCVHRRRLMDPNMPEESTEKRAVMQAKRQVRPKPTSTTADSGSKQPATRAGSSGRSPSRTKDVPVLEAGDSRQKRRTAEPLDDSRETEVPYPVSEIFFSPARGSESADTRQSKLPSAARHHHHHHPACASLMGRTRASQLQKQPLKPAKITTSDAALASASVPQLQRGQMRDEPALKMSARSWASDDRYPLDRGSIVPQARADRMSRKQEDPAVRPVMSDTRETIEKLRQELRSAGFQVKDTLPSRTVTDWGRPSSMGSGHQPIGTKSTTKPSHKPVPKTSPSEQKPTEIAHGSIESRKPAGTPSDVTEPDKPVAQAAISLATAGGVDLPFGGPPRNPIYLDSDTDSEEVSRQRKEPDVVSRPQDSQEILREPLSTTASTMETIEAPAGDQEGELSVDVTETGHVQPVISPRSPSPSLPLSFVPCDGGDDETDVSLGSQASLLNSPDSASYCSTCDRIDSYDSPSPSSSHSCCHSHHRRRYHSSCHGHRRHHHGHRHHGHYRSHRYYHRNYTCRCHSCVSHHHRRHLSDQRNAYRESRHHSVKPYRASHRVDSSPHKPQRSSSDRRHGYGTSSSEPSELSWTNSLSESSAQDEIPGDHWIEDALTLERRSMIVEELLAKEQKLRAQIAKHRALAYELKQTREQTQKLLGPEPRRQAGRLGRKGDVSDHSKDKGMDDSVRSTSKKGSEASSHKGSTVVSRQKEGGPTKEDKHVDEGHPNRKHGVTKDERAGTKQSHAVRPARHYRHLHPNRRHPGSKSSSRSPRDRSADLRDSFLEHQKSSVAVQIAVQDNFVIENTAALADGDGELDSPEKPSVDLKKETQVKVVEDGKTESAEERQPTQMTLATLELEDIEENTVYSSDVELQTTSFVQSVEPQHACMLTTGNITSIEVTKFAEPPKPPSTAPPLAAGISSTLDTSPSDFVTTSGEQVSQAPKTDHESIESKPKPKLSSINQLSDLDVSADQTDADSEYDGTHVINMLSEIIESSLSGMRLTDSQDQHTTDGSTQASSLCDDIHTSEASMETVKAAHSPTRLGSPSNSSTSASEGSEDIEPFPPPPPESLVDLYLAHDGTLTHTHHLFSGALDEVIEEEGGVGEPESDVCGTTIHSDADSTLVERTTDEEKQDSSSPEHKVGENFTDGELTNQVETNFEASTEQGSTEIEISANEAEQQGSAFDSVQAPKSHTLPEDVQMNEDIDRDTAMPVNLARQTENVDDSSRTEAELPSDAAVGESIDEQLADQSATDSSPTTQPMTGENTPDQPAIADACDQTGCNEVISDTNDT</sequence>
<dbReference type="InterPro" id="IPR018980">
    <property type="entry name" value="FERM_PH-like_C"/>
</dbReference>
<dbReference type="EMBL" id="SJOL01003912">
    <property type="protein sequence ID" value="TGZ72257.1"/>
    <property type="molecule type" value="Genomic_DNA"/>
</dbReference>
<dbReference type="InterPro" id="IPR018979">
    <property type="entry name" value="FERM_N"/>
</dbReference>
<keyword evidence="6" id="KW-1185">Reference proteome</keyword>
<feature type="compositionally biased region" description="Basic and acidic residues" evidence="3">
    <location>
        <begin position="1231"/>
        <end position="1243"/>
    </location>
</feature>
<dbReference type="InterPro" id="IPR019749">
    <property type="entry name" value="Band_41_domain"/>
</dbReference>
<feature type="region of interest" description="Disordered" evidence="3">
    <location>
        <begin position="1327"/>
        <end position="1543"/>
    </location>
</feature>
<feature type="region of interest" description="Disordered" evidence="3">
    <location>
        <begin position="2214"/>
        <end position="2275"/>
    </location>
</feature>
<feature type="compositionally biased region" description="Polar residues" evidence="3">
    <location>
        <begin position="2558"/>
        <end position="2579"/>
    </location>
</feature>
<dbReference type="PANTHER" id="PTHR45858:SF5">
    <property type="entry name" value="MOESIN_EZRIN_RADIXIN HOMOLOG 1"/>
    <property type="match status" value="1"/>
</dbReference>
<feature type="compositionally biased region" description="Basic and acidic residues" evidence="3">
    <location>
        <begin position="2255"/>
        <end position="2265"/>
    </location>
</feature>
<evidence type="ECO:0000313" key="6">
    <source>
        <dbReference type="Proteomes" id="UP000308267"/>
    </source>
</evidence>
<feature type="compositionally biased region" description="Polar residues" evidence="3">
    <location>
        <begin position="971"/>
        <end position="982"/>
    </location>
</feature>
<feature type="compositionally biased region" description="Polar residues" evidence="3">
    <location>
        <begin position="582"/>
        <end position="613"/>
    </location>
</feature>
<feature type="compositionally biased region" description="Basic residues" evidence="3">
    <location>
        <begin position="1274"/>
        <end position="1283"/>
    </location>
</feature>
<evidence type="ECO:0000313" key="5">
    <source>
        <dbReference type="EMBL" id="TGZ72257.1"/>
    </source>
</evidence>
<feature type="compositionally biased region" description="Basic residues" evidence="3">
    <location>
        <begin position="1858"/>
        <end position="1869"/>
    </location>
</feature>
<dbReference type="CDD" id="cd14473">
    <property type="entry name" value="FERM_B-lobe"/>
    <property type="match status" value="1"/>
</dbReference>
<feature type="compositionally biased region" description="Low complexity" evidence="3">
    <location>
        <begin position="871"/>
        <end position="884"/>
    </location>
</feature>
<evidence type="ECO:0000256" key="1">
    <source>
        <dbReference type="ARBA" id="ARBA00022658"/>
    </source>
</evidence>
<feature type="region of interest" description="Disordered" evidence="3">
    <location>
        <begin position="2342"/>
        <end position="2382"/>
    </location>
</feature>
<reference evidence="5 6" key="1">
    <citation type="journal article" date="2019" name="BMC Genomics">
        <title>New insights from Opisthorchis felineus genome: update on genomics of the epidemiologically important liver flukes.</title>
        <authorList>
            <person name="Ershov N.I."/>
            <person name="Mordvinov V.A."/>
            <person name="Prokhortchouk E.B."/>
            <person name="Pakharukova M.Y."/>
            <person name="Gunbin K.V."/>
            <person name="Ustyantsev K."/>
            <person name="Genaev M.A."/>
            <person name="Blinov A.G."/>
            <person name="Mazur A."/>
            <person name="Boulygina E."/>
            <person name="Tsygankova S."/>
            <person name="Khrameeva E."/>
            <person name="Chekanov N."/>
            <person name="Fan G."/>
            <person name="Xiao A."/>
            <person name="Zhang H."/>
            <person name="Xu X."/>
            <person name="Yang H."/>
            <person name="Solovyev V."/>
            <person name="Lee S.M."/>
            <person name="Liu X."/>
            <person name="Afonnikov D.A."/>
            <person name="Skryabin K.G."/>
        </authorList>
    </citation>
    <scope>NUCLEOTIDE SEQUENCE [LARGE SCALE GENOMIC DNA]</scope>
    <source>
        <strain evidence="5">AK-0245</strain>
        <tissue evidence="5">Whole organism</tissue>
    </source>
</reference>
<feature type="compositionally biased region" description="Basic and acidic residues" evidence="3">
    <location>
        <begin position="1056"/>
        <end position="1070"/>
    </location>
</feature>
<feature type="compositionally biased region" description="Polar residues" evidence="3">
    <location>
        <begin position="2461"/>
        <end position="2502"/>
    </location>
</feature>
<feature type="region of interest" description="Disordered" evidence="3">
    <location>
        <begin position="393"/>
        <end position="453"/>
    </location>
</feature>
<evidence type="ECO:0000256" key="2">
    <source>
        <dbReference type="ARBA" id="ARBA00022737"/>
    </source>
</evidence>
<feature type="compositionally biased region" description="Polar residues" evidence="3">
    <location>
        <begin position="2231"/>
        <end position="2254"/>
    </location>
</feature>
<dbReference type="SUPFAM" id="SSF54236">
    <property type="entry name" value="Ubiquitin-like"/>
    <property type="match status" value="1"/>
</dbReference>
<feature type="compositionally biased region" description="Polar residues" evidence="3">
    <location>
        <begin position="1355"/>
        <end position="1378"/>
    </location>
</feature>
<dbReference type="InterPro" id="IPR000299">
    <property type="entry name" value="FERM_domain"/>
</dbReference>